<organism evidence="3 4">
    <name type="scientific">Cyanobacterium aponinum 0216</name>
    <dbReference type="NCBI Taxonomy" id="2676140"/>
    <lineage>
        <taxon>Bacteria</taxon>
        <taxon>Bacillati</taxon>
        <taxon>Cyanobacteriota</taxon>
        <taxon>Cyanophyceae</taxon>
        <taxon>Oscillatoriophycideae</taxon>
        <taxon>Chroococcales</taxon>
        <taxon>Geminocystaceae</taxon>
        <taxon>Cyanobacterium</taxon>
    </lineage>
</organism>
<evidence type="ECO:0000256" key="2">
    <source>
        <dbReference type="SAM" id="Phobius"/>
    </source>
</evidence>
<evidence type="ECO:0000256" key="1">
    <source>
        <dbReference type="SAM" id="Coils"/>
    </source>
</evidence>
<evidence type="ECO:0000313" key="4">
    <source>
        <dbReference type="Proteomes" id="UP000437131"/>
    </source>
</evidence>
<dbReference type="Proteomes" id="UP000437131">
    <property type="component" value="Unassembled WGS sequence"/>
</dbReference>
<keyword evidence="2" id="KW-0812">Transmembrane</keyword>
<sequence>MSLIFILSFNIFICVINFYLLWQLIRIKKYLKTLNTRLIYINKNLPLIIKEVSLSILTTALEIKKIKEKYRQLKNNISNVQKILTISRIIYKIVYQTN</sequence>
<reference evidence="3 4" key="1">
    <citation type="submission" date="2019-11" db="EMBL/GenBank/DDBJ databases">
        <title>Isolation of a new High Light Tolerant Cyanobacteria.</title>
        <authorList>
            <person name="Dobson Z."/>
            <person name="Vaughn N."/>
            <person name="Vaughn M."/>
            <person name="Fromme P."/>
            <person name="Mazor Y."/>
        </authorList>
    </citation>
    <scope>NUCLEOTIDE SEQUENCE [LARGE SCALE GENOMIC DNA]</scope>
    <source>
        <strain evidence="3 4">0216</strain>
    </source>
</reference>
<accession>A0A844GT35</accession>
<keyword evidence="2" id="KW-1133">Transmembrane helix</keyword>
<dbReference type="RefSeq" id="WP_155083089.1">
    <property type="nucleotide sequence ID" value="NZ_WMIA01000003.1"/>
</dbReference>
<proteinExistence type="predicted"/>
<gene>
    <name evidence="3" type="ORF">GGC33_04670</name>
</gene>
<dbReference type="AlphaFoldDB" id="A0A844GT35"/>
<feature type="transmembrane region" description="Helical" evidence="2">
    <location>
        <begin position="6"/>
        <end position="25"/>
    </location>
</feature>
<keyword evidence="2" id="KW-0472">Membrane</keyword>
<comment type="caution">
    <text evidence="3">The sequence shown here is derived from an EMBL/GenBank/DDBJ whole genome shotgun (WGS) entry which is preliminary data.</text>
</comment>
<name>A0A844GT35_9CHRO</name>
<protein>
    <submittedName>
        <fullName evidence="3">Uncharacterized protein</fullName>
    </submittedName>
</protein>
<evidence type="ECO:0000313" key="3">
    <source>
        <dbReference type="EMBL" id="MTF38212.1"/>
    </source>
</evidence>
<feature type="coiled-coil region" evidence="1">
    <location>
        <begin position="56"/>
        <end position="83"/>
    </location>
</feature>
<keyword evidence="1" id="KW-0175">Coiled coil</keyword>
<dbReference type="EMBL" id="WMIA01000003">
    <property type="protein sequence ID" value="MTF38212.1"/>
    <property type="molecule type" value="Genomic_DNA"/>
</dbReference>